<sequence length="132" mass="15576">MKYSLCYVSTVEQDVSQETIEQILKESSINNNRDRITGILLFSNGNFFQVLEGKKEKVEQLYQRIARDPRHYNLICIFKKKIPFSRFEQYENEFLSLDATYSSNDLHLYAAQIEKLDPEIQKSVTYILSNFC</sequence>
<dbReference type="InterPro" id="IPR036046">
    <property type="entry name" value="Acylphosphatase-like_dom_sf"/>
</dbReference>
<dbReference type="Proteomes" id="UP000703674">
    <property type="component" value="Unassembled WGS sequence"/>
</dbReference>
<protein>
    <submittedName>
        <fullName evidence="2">BLUF domain-containing protein</fullName>
    </submittedName>
</protein>
<dbReference type="SUPFAM" id="SSF54975">
    <property type="entry name" value="Acylphosphatase/BLUF domain-like"/>
    <property type="match status" value="1"/>
</dbReference>
<proteinExistence type="predicted"/>
<keyword evidence="3" id="KW-1185">Reference proteome</keyword>
<gene>
    <name evidence="2" type="ORF">HC175_03300</name>
</gene>
<dbReference type="RefSeq" id="WP_168137062.1">
    <property type="nucleotide sequence ID" value="NZ_JAAVJR010000001.1"/>
</dbReference>
<organism evidence="2 3">
    <name type="scientific">Salinimicrobium oceani</name>
    <dbReference type="NCBI Taxonomy" id="2722702"/>
    <lineage>
        <taxon>Bacteria</taxon>
        <taxon>Pseudomonadati</taxon>
        <taxon>Bacteroidota</taxon>
        <taxon>Flavobacteriia</taxon>
        <taxon>Flavobacteriales</taxon>
        <taxon>Flavobacteriaceae</taxon>
        <taxon>Salinimicrobium</taxon>
    </lineage>
</organism>
<dbReference type="PROSITE" id="PS50925">
    <property type="entry name" value="BLUF"/>
    <property type="match status" value="1"/>
</dbReference>
<evidence type="ECO:0000313" key="2">
    <source>
        <dbReference type="EMBL" id="NJW51937.1"/>
    </source>
</evidence>
<reference evidence="2 3" key="1">
    <citation type="submission" date="2020-03" db="EMBL/GenBank/DDBJ databases">
        <title>Salinimicrobium sp. nov, isolated from SCS.</title>
        <authorList>
            <person name="Cao W.R."/>
        </authorList>
    </citation>
    <scope>NUCLEOTIDE SEQUENCE [LARGE SCALE GENOMIC DNA]</scope>
    <source>
        <strain evidence="3">J15B91</strain>
    </source>
</reference>
<dbReference type="EMBL" id="JAAVJR010000001">
    <property type="protein sequence ID" value="NJW51937.1"/>
    <property type="molecule type" value="Genomic_DNA"/>
</dbReference>
<evidence type="ECO:0000313" key="3">
    <source>
        <dbReference type="Proteomes" id="UP000703674"/>
    </source>
</evidence>
<dbReference type="Gene3D" id="3.30.70.100">
    <property type="match status" value="1"/>
</dbReference>
<comment type="caution">
    <text evidence="2">The sequence shown here is derived from an EMBL/GenBank/DDBJ whole genome shotgun (WGS) entry which is preliminary data.</text>
</comment>
<name>A0ABX1CW10_9FLAO</name>
<dbReference type="InterPro" id="IPR007024">
    <property type="entry name" value="BLUF_domain"/>
</dbReference>
<evidence type="ECO:0000259" key="1">
    <source>
        <dbReference type="PROSITE" id="PS50925"/>
    </source>
</evidence>
<accession>A0ABX1CW10</accession>
<dbReference type="SMART" id="SM01034">
    <property type="entry name" value="BLUF"/>
    <property type="match status" value="1"/>
</dbReference>
<dbReference type="Pfam" id="PF04940">
    <property type="entry name" value="BLUF"/>
    <property type="match status" value="1"/>
</dbReference>
<feature type="domain" description="BLUF" evidence="1">
    <location>
        <begin position="2"/>
        <end position="93"/>
    </location>
</feature>